<proteinExistence type="predicted"/>
<evidence type="ECO:0000256" key="1">
    <source>
        <dbReference type="SAM" id="MobiDB-lite"/>
    </source>
</evidence>
<feature type="compositionally biased region" description="Polar residues" evidence="1">
    <location>
        <begin position="1"/>
        <end position="20"/>
    </location>
</feature>
<protein>
    <submittedName>
        <fullName evidence="5">Uncharacterized protein</fullName>
    </submittedName>
</protein>
<organism evidence="5">
    <name type="scientific">uncultured Caudovirales phage</name>
    <dbReference type="NCBI Taxonomy" id="2100421"/>
    <lineage>
        <taxon>Viruses</taxon>
        <taxon>Duplodnaviria</taxon>
        <taxon>Heunggongvirae</taxon>
        <taxon>Uroviricota</taxon>
        <taxon>Caudoviricetes</taxon>
        <taxon>Peduoviridae</taxon>
        <taxon>Maltschvirus</taxon>
        <taxon>Maltschvirus maltsch</taxon>
    </lineage>
</organism>
<dbReference type="EMBL" id="LR798406">
    <property type="protein sequence ID" value="CAB5230072.1"/>
    <property type="molecule type" value="Genomic_DNA"/>
</dbReference>
<evidence type="ECO:0000313" key="2">
    <source>
        <dbReference type="EMBL" id="CAB4179255.1"/>
    </source>
</evidence>
<dbReference type="EMBL" id="LR797424">
    <property type="protein sequence ID" value="CAB4215594.1"/>
    <property type="molecule type" value="Genomic_DNA"/>
</dbReference>
<evidence type="ECO:0000313" key="6">
    <source>
        <dbReference type="EMBL" id="CAB5230072.1"/>
    </source>
</evidence>
<evidence type="ECO:0000313" key="5">
    <source>
        <dbReference type="EMBL" id="CAB4215594.1"/>
    </source>
</evidence>
<dbReference type="EMBL" id="LR797052">
    <property type="protein sequence ID" value="CAB4184200.1"/>
    <property type="molecule type" value="Genomic_DNA"/>
</dbReference>
<evidence type="ECO:0000313" key="3">
    <source>
        <dbReference type="EMBL" id="CAB4184200.1"/>
    </source>
</evidence>
<accession>A0A6J5SLF0</accession>
<gene>
    <name evidence="2" type="ORF">UFOVP1022_54</name>
    <name evidence="3" type="ORF">UFOVP1110_44</name>
    <name evidence="4" type="ORF">UFOVP1378_46</name>
    <name evidence="5" type="ORF">UFOVP1474_40</name>
    <name evidence="6" type="ORF">UFOVP1561_30</name>
</gene>
<feature type="region of interest" description="Disordered" evidence="1">
    <location>
        <begin position="1"/>
        <end position="31"/>
    </location>
</feature>
<dbReference type="EMBL" id="LR797318">
    <property type="protein sequence ID" value="CAB4202871.1"/>
    <property type="molecule type" value="Genomic_DNA"/>
</dbReference>
<evidence type="ECO:0000313" key="4">
    <source>
        <dbReference type="EMBL" id="CAB4202871.1"/>
    </source>
</evidence>
<sequence>MASNNNSGNGVWTNTQNNPYPQSPLLDEQTKRPTRAWQQFFLGILNFTSATTATKGAAVLPSNPVGFINITVNGQSYKVPYYNL</sequence>
<name>A0A6J5SLF0_9CAUD</name>
<dbReference type="EMBL" id="LR796978">
    <property type="protein sequence ID" value="CAB4179255.1"/>
    <property type="molecule type" value="Genomic_DNA"/>
</dbReference>
<reference evidence="5" key="1">
    <citation type="submission" date="2020-05" db="EMBL/GenBank/DDBJ databases">
        <authorList>
            <person name="Chiriac C."/>
            <person name="Salcher M."/>
            <person name="Ghai R."/>
            <person name="Kavagutti S V."/>
        </authorList>
    </citation>
    <scope>NUCLEOTIDE SEQUENCE</scope>
</reference>